<dbReference type="Proteomes" id="UP000541470">
    <property type="component" value="Unassembled WGS sequence"/>
</dbReference>
<keyword evidence="1" id="KW-0732">Signal</keyword>
<protein>
    <submittedName>
        <fullName evidence="2">Uncharacterized protein</fullName>
    </submittedName>
</protein>
<dbReference type="RefSeq" id="WP_169591797.1">
    <property type="nucleotide sequence ID" value="NZ_JABBGK010000002.1"/>
</dbReference>
<evidence type="ECO:0000313" key="2">
    <source>
        <dbReference type="EMBL" id="NML75182.1"/>
    </source>
</evidence>
<keyword evidence="3" id="KW-1185">Reference proteome</keyword>
<evidence type="ECO:0000256" key="1">
    <source>
        <dbReference type="SAM" id="SignalP"/>
    </source>
</evidence>
<feature type="chain" id="PRO_5030761075" evidence="1">
    <location>
        <begin position="21"/>
        <end position="113"/>
    </location>
</feature>
<accession>A0A7Y0AXH3</accession>
<organism evidence="2 3">
    <name type="scientific">Rhizobium terricola</name>
    <dbReference type="NCBI Taxonomy" id="2728849"/>
    <lineage>
        <taxon>Bacteria</taxon>
        <taxon>Pseudomonadati</taxon>
        <taxon>Pseudomonadota</taxon>
        <taxon>Alphaproteobacteria</taxon>
        <taxon>Hyphomicrobiales</taxon>
        <taxon>Rhizobiaceae</taxon>
        <taxon>Rhizobium/Agrobacterium group</taxon>
        <taxon>Rhizobium</taxon>
    </lineage>
</organism>
<comment type="caution">
    <text evidence="2">The sequence shown here is derived from an EMBL/GenBank/DDBJ whole genome shotgun (WGS) entry which is preliminary data.</text>
</comment>
<evidence type="ECO:0000313" key="3">
    <source>
        <dbReference type="Proteomes" id="UP000541470"/>
    </source>
</evidence>
<name>A0A7Y0AXH3_9HYPH</name>
<dbReference type="AlphaFoldDB" id="A0A7Y0AXH3"/>
<feature type="signal peptide" evidence="1">
    <location>
        <begin position="1"/>
        <end position="20"/>
    </location>
</feature>
<reference evidence="2 3" key="1">
    <citation type="submission" date="2020-04" db="EMBL/GenBank/DDBJ databases">
        <title>Rhizobium sp. S-51 isolated from soil.</title>
        <authorList>
            <person name="Dahal R.H."/>
        </authorList>
    </citation>
    <scope>NUCLEOTIDE SEQUENCE [LARGE SCALE GENOMIC DNA]</scope>
    <source>
        <strain evidence="2 3">S-51</strain>
    </source>
</reference>
<sequence>MKSFSTAVLSGLLMSSVLGASALADQADVAAILFGRNYNDGVTAVSVWPGHREGGMGGPFSPEFQTPARLQAAQAEVERDASLQEALARRHIARHNVVWVQTAANGGRIIYYR</sequence>
<proteinExistence type="predicted"/>
<dbReference type="EMBL" id="JABBGK010000002">
    <property type="protein sequence ID" value="NML75182.1"/>
    <property type="molecule type" value="Genomic_DNA"/>
</dbReference>
<gene>
    <name evidence="2" type="ORF">HHL25_13700</name>
</gene>